<dbReference type="HOGENOM" id="CLU_012243_9_1_1"/>
<comment type="pathway">
    <text evidence="1 7">Glycan metabolism; pectin degradation; 2-dehydro-3-deoxy-D-gluconate from pectin: step 1/5.</text>
</comment>
<evidence type="ECO:0000313" key="10">
    <source>
        <dbReference type="Proteomes" id="UP000017836"/>
    </source>
</evidence>
<dbReference type="InterPro" id="IPR012334">
    <property type="entry name" value="Pectin_lyas_fold"/>
</dbReference>
<dbReference type="InterPro" id="IPR011050">
    <property type="entry name" value="Pectin_lyase_fold/virulence"/>
</dbReference>
<dbReference type="OMA" id="NCRILAR"/>
<feature type="chain" id="PRO_5005149655" description="Pectinesterase" evidence="7">
    <location>
        <begin position="19"/>
        <end position="566"/>
    </location>
</feature>
<dbReference type="PROSITE" id="PS00503">
    <property type="entry name" value="PECTINESTERASE_2"/>
    <property type="match status" value="1"/>
</dbReference>
<dbReference type="UniPathway" id="UPA00545">
    <property type="reaction ID" value="UER00823"/>
</dbReference>
<dbReference type="Proteomes" id="UP000017836">
    <property type="component" value="Unassembled WGS sequence"/>
</dbReference>
<evidence type="ECO:0000313" key="9">
    <source>
        <dbReference type="EMBL" id="ERN03321.1"/>
    </source>
</evidence>
<keyword evidence="10" id="KW-1185">Reference proteome</keyword>
<keyword evidence="5 7" id="KW-0063">Aspartyl esterase</keyword>
<evidence type="ECO:0000256" key="3">
    <source>
        <dbReference type="ARBA" id="ARBA00007786"/>
    </source>
</evidence>
<feature type="signal peptide" evidence="7">
    <location>
        <begin position="1"/>
        <end position="18"/>
    </location>
</feature>
<name>W1P6V5_AMBTC</name>
<dbReference type="InterPro" id="IPR006501">
    <property type="entry name" value="Pectinesterase_inhib_dom"/>
</dbReference>
<evidence type="ECO:0000259" key="8">
    <source>
        <dbReference type="SMART" id="SM00856"/>
    </source>
</evidence>
<dbReference type="GO" id="GO:0046910">
    <property type="term" value="F:pectinesterase inhibitor activity"/>
    <property type="evidence" value="ECO:0000318"/>
    <property type="project" value="GO_Central"/>
</dbReference>
<dbReference type="SUPFAM" id="SSF51126">
    <property type="entry name" value="Pectin lyase-like"/>
    <property type="match status" value="1"/>
</dbReference>
<feature type="active site" evidence="6">
    <location>
        <position position="402"/>
    </location>
</feature>
<dbReference type="InterPro" id="IPR000070">
    <property type="entry name" value="Pectinesterase_cat"/>
</dbReference>
<dbReference type="PANTHER" id="PTHR31707">
    <property type="entry name" value="PECTINESTERASE"/>
    <property type="match status" value="1"/>
</dbReference>
<dbReference type="SUPFAM" id="SSF101148">
    <property type="entry name" value="Plant invertase/pectin methylesterase inhibitor"/>
    <property type="match status" value="1"/>
</dbReference>
<evidence type="ECO:0000256" key="1">
    <source>
        <dbReference type="ARBA" id="ARBA00005184"/>
    </source>
</evidence>
<comment type="catalytic activity">
    <reaction evidence="7">
        <text>[(1-&gt;4)-alpha-D-galacturonosyl methyl ester](n) + n H2O = [(1-&gt;4)-alpha-D-galacturonosyl](n) + n methanol + n H(+)</text>
        <dbReference type="Rhea" id="RHEA:22380"/>
        <dbReference type="Rhea" id="RHEA-COMP:14570"/>
        <dbReference type="Rhea" id="RHEA-COMP:14573"/>
        <dbReference type="ChEBI" id="CHEBI:15377"/>
        <dbReference type="ChEBI" id="CHEBI:15378"/>
        <dbReference type="ChEBI" id="CHEBI:17790"/>
        <dbReference type="ChEBI" id="CHEBI:140522"/>
        <dbReference type="ChEBI" id="CHEBI:140523"/>
        <dbReference type="EC" id="3.1.1.11"/>
    </reaction>
</comment>
<dbReference type="InterPro" id="IPR035513">
    <property type="entry name" value="Invertase/methylesterase_inhib"/>
</dbReference>
<keyword evidence="4 7" id="KW-0378">Hydrolase</keyword>
<dbReference type="CDD" id="cd15799">
    <property type="entry name" value="PMEI-like_4"/>
    <property type="match status" value="1"/>
</dbReference>
<dbReference type="OrthoDB" id="2019149at2759"/>
<organism evidence="9 10">
    <name type="scientific">Amborella trichopoda</name>
    <dbReference type="NCBI Taxonomy" id="13333"/>
    <lineage>
        <taxon>Eukaryota</taxon>
        <taxon>Viridiplantae</taxon>
        <taxon>Streptophyta</taxon>
        <taxon>Embryophyta</taxon>
        <taxon>Tracheophyta</taxon>
        <taxon>Spermatophyta</taxon>
        <taxon>Magnoliopsida</taxon>
        <taxon>Amborellales</taxon>
        <taxon>Amborellaceae</taxon>
        <taxon>Amborella</taxon>
    </lineage>
</organism>
<dbReference type="eggNOG" id="ENOG502QU1M">
    <property type="taxonomic scope" value="Eukaryota"/>
</dbReference>
<dbReference type="SMART" id="SM00856">
    <property type="entry name" value="PMEI"/>
    <property type="match status" value="1"/>
</dbReference>
<dbReference type="KEGG" id="atr:18431458"/>
<dbReference type="FunFam" id="2.160.20.10:FF:000001">
    <property type="entry name" value="Pectinesterase"/>
    <property type="match status" value="1"/>
</dbReference>
<dbReference type="EMBL" id="KI394358">
    <property type="protein sequence ID" value="ERN03321.1"/>
    <property type="molecule type" value="Genomic_DNA"/>
</dbReference>
<keyword evidence="7" id="KW-0732">Signal</keyword>
<proteinExistence type="inferred from homology"/>
<dbReference type="Gramene" id="ERN03321">
    <property type="protein sequence ID" value="ERN03321"/>
    <property type="gene ID" value="AMTR_s00003p00238240"/>
</dbReference>
<protein>
    <recommendedName>
        <fullName evidence="7">Pectinesterase</fullName>
        <ecNumber evidence="7">3.1.1.11</ecNumber>
    </recommendedName>
</protein>
<sequence length="566" mass="63018">MAKKWFLLILLLVSIIQAHGILPSFPAPDPETFSPLLPDPETSISLIDLACSKTINPEACFETIQTECIECSPIAILSSTARLTRNEVKKAMEFLSEFRAQSVDRREVIATKDCMELLDFTSEELSWSLSIMNNPNFSEETMLHRQGDVRAWLSAALGNQDTCIEGFEGTKGHVRDYIQGSLQQVSQLVSNMLAMVQRINDFSVVIPLNNATMEVSNESHGRLEEGNGEFPMWMSSEEQKGIFRKGAGGVRANVVVASDGSGNFRSITEAIRAAPDYRKQRYVIHVRAGVYRENVEVKKKKTNIMLVGDGKDVTVISGSRSFLQGWTTFHTATFAVSGRGFIARDITFENTAGPSMHQAVALRVDSDQSAFYHCAIKGYQDTLYAHSLRQFYRECDIYGTIDFIFGNGAAFFQNCRILARKPLYNQKISITAHGRKDPHQSTGFSIQNCIVEAASDLAPIVSSVPAYLGRPWKPYARTIYMESYLGSLIQPEGWLAWAGNFALNTLYYGEYRNYGPGAKLDGRVRWPGYHVLHGPTEANAFTVEHFIDGRSWLPSTGIAFTAGLTK</sequence>
<evidence type="ECO:0000256" key="2">
    <source>
        <dbReference type="ARBA" id="ARBA00006027"/>
    </source>
</evidence>
<gene>
    <name evidence="9" type="ORF">AMTR_s00003p00238240</name>
</gene>
<dbReference type="NCBIfam" id="TIGR01614">
    <property type="entry name" value="PME_inhib"/>
    <property type="match status" value="1"/>
</dbReference>
<dbReference type="STRING" id="13333.W1P6V5"/>
<evidence type="ECO:0000256" key="6">
    <source>
        <dbReference type="PROSITE-ProRule" id="PRU10040"/>
    </source>
</evidence>
<dbReference type="Pfam" id="PF01095">
    <property type="entry name" value="Pectinesterase"/>
    <property type="match status" value="1"/>
</dbReference>
<dbReference type="GO" id="GO:0045490">
    <property type="term" value="P:pectin catabolic process"/>
    <property type="evidence" value="ECO:0007669"/>
    <property type="project" value="UniProtKB-UniRule"/>
</dbReference>
<dbReference type="Gene3D" id="2.160.20.10">
    <property type="entry name" value="Single-stranded right-handed beta-helix, Pectin lyase-like"/>
    <property type="match status" value="1"/>
</dbReference>
<dbReference type="EC" id="3.1.1.11" evidence="7"/>
<comment type="similarity">
    <text evidence="2">In the N-terminal section; belongs to the PMEI family.</text>
</comment>
<dbReference type="InterPro" id="IPR033131">
    <property type="entry name" value="Pectinesterase_Asp_AS"/>
</dbReference>
<dbReference type="AlphaFoldDB" id="W1P6V5"/>
<reference evidence="10" key="1">
    <citation type="journal article" date="2013" name="Science">
        <title>The Amborella genome and the evolution of flowering plants.</title>
        <authorList>
            <consortium name="Amborella Genome Project"/>
        </authorList>
    </citation>
    <scope>NUCLEOTIDE SEQUENCE [LARGE SCALE GENOMIC DNA]</scope>
</reference>
<feature type="domain" description="Pectinesterase inhibitor" evidence="8">
    <location>
        <begin position="42"/>
        <end position="195"/>
    </location>
</feature>
<evidence type="ECO:0000256" key="7">
    <source>
        <dbReference type="RuleBase" id="RU000589"/>
    </source>
</evidence>
<evidence type="ECO:0000256" key="4">
    <source>
        <dbReference type="ARBA" id="ARBA00022801"/>
    </source>
</evidence>
<comment type="similarity">
    <text evidence="3">In the C-terminal section; belongs to the pectinesterase family.</text>
</comment>
<dbReference type="Pfam" id="PF04043">
    <property type="entry name" value="PMEI"/>
    <property type="match status" value="1"/>
</dbReference>
<evidence type="ECO:0000256" key="5">
    <source>
        <dbReference type="ARBA" id="ARBA00023085"/>
    </source>
</evidence>
<accession>W1P6V5</accession>
<dbReference type="GO" id="GO:0042545">
    <property type="term" value="P:cell wall modification"/>
    <property type="evidence" value="ECO:0007669"/>
    <property type="project" value="UniProtKB-UniRule"/>
</dbReference>
<dbReference type="GO" id="GO:0030599">
    <property type="term" value="F:pectinesterase activity"/>
    <property type="evidence" value="ECO:0000318"/>
    <property type="project" value="GO_Central"/>
</dbReference>
<dbReference type="Gene3D" id="1.20.140.40">
    <property type="entry name" value="Invertase/pectin methylesterase inhibitor family protein"/>
    <property type="match status" value="1"/>
</dbReference>